<dbReference type="OrthoDB" id="282886at2"/>
<name>A0A4U0FL60_9BACL</name>
<keyword evidence="1" id="KW-1133">Transmembrane helix</keyword>
<keyword evidence="1" id="KW-0812">Transmembrane</keyword>
<dbReference type="Pfam" id="PF10694">
    <property type="entry name" value="DUF2500"/>
    <property type="match status" value="1"/>
</dbReference>
<accession>A0A4U0FL60</accession>
<dbReference type="InterPro" id="IPR019635">
    <property type="entry name" value="DUF2500"/>
</dbReference>
<dbReference type="AlphaFoldDB" id="A0A4U0FL60"/>
<dbReference type="Proteomes" id="UP000309673">
    <property type="component" value="Unassembled WGS sequence"/>
</dbReference>
<protein>
    <submittedName>
        <fullName evidence="2">DUF2500 domain-containing protein</fullName>
    </submittedName>
</protein>
<gene>
    <name evidence="2" type="ORF">E5161_02635</name>
</gene>
<organism evidence="2 3">
    <name type="scientific">Cohnella pontilimi</name>
    <dbReference type="NCBI Taxonomy" id="2564100"/>
    <lineage>
        <taxon>Bacteria</taxon>
        <taxon>Bacillati</taxon>
        <taxon>Bacillota</taxon>
        <taxon>Bacilli</taxon>
        <taxon>Bacillales</taxon>
        <taxon>Paenibacillaceae</taxon>
        <taxon>Cohnella</taxon>
    </lineage>
</organism>
<keyword evidence="1" id="KW-0472">Membrane</keyword>
<feature type="transmembrane region" description="Helical" evidence="1">
    <location>
        <begin position="12"/>
        <end position="32"/>
    </location>
</feature>
<evidence type="ECO:0000313" key="3">
    <source>
        <dbReference type="Proteomes" id="UP000309673"/>
    </source>
</evidence>
<evidence type="ECO:0000313" key="2">
    <source>
        <dbReference type="EMBL" id="TJY44302.1"/>
    </source>
</evidence>
<evidence type="ECO:0000256" key="1">
    <source>
        <dbReference type="SAM" id="Phobius"/>
    </source>
</evidence>
<comment type="caution">
    <text evidence="2">The sequence shown here is derived from an EMBL/GenBank/DDBJ whole genome shotgun (WGS) entry which is preliminary data.</text>
</comment>
<dbReference type="EMBL" id="SUPK01000001">
    <property type="protein sequence ID" value="TJY44302.1"/>
    <property type="molecule type" value="Genomic_DNA"/>
</dbReference>
<sequence>MFPPSDAGFGFFGILFPLVFFVIIGVIVFSIGKGILQWSRNNAQPVLTVEARLVSKRTDVSHSHGGGVNDHSVHSSTWYYATFEVESGDRMEFAIQGHEFGLLADGDFGKLTFQGTRYLGFQRERSVEAF</sequence>
<dbReference type="Gene3D" id="2.40.50.660">
    <property type="match status" value="1"/>
</dbReference>
<dbReference type="RefSeq" id="WP_136776111.1">
    <property type="nucleotide sequence ID" value="NZ_SUPK01000001.1"/>
</dbReference>
<keyword evidence="3" id="KW-1185">Reference proteome</keyword>
<proteinExistence type="predicted"/>
<reference evidence="2 3" key="1">
    <citation type="submission" date="2019-04" db="EMBL/GenBank/DDBJ databases">
        <title>Cohnella sp. nov., isolated from soil.</title>
        <authorList>
            <person name="Kim W."/>
        </authorList>
    </citation>
    <scope>NUCLEOTIDE SEQUENCE [LARGE SCALE GENOMIC DNA]</scope>
    <source>
        <strain evidence="2 3">CAU 1483</strain>
    </source>
</reference>